<dbReference type="InterPro" id="IPR002885">
    <property type="entry name" value="PPR_rpt"/>
</dbReference>
<dbReference type="PANTHER" id="PTHR47938">
    <property type="entry name" value="RESPIRATORY COMPLEX I CHAPERONE (CIA84), PUTATIVE (AFU_ORTHOLOGUE AFUA_2G06020)-RELATED"/>
    <property type="match status" value="1"/>
</dbReference>
<evidence type="ECO:0000256" key="1">
    <source>
        <dbReference type="PROSITE-ProRule" id="PRU00708"/>
    </source>
</evidence>
<proteinExistence type="predicted"/>
<dbReference type="PANTHER" id="PTHR47938:SF35">
    <property type="entry name" value="PENTATRICOPEPTIDE REPEAT-CONTAINING PROTEIN 4, MITOCHONDRIAL-RELATED"/>
    <property type="match status" value="1"/>
</dbReference>
<name>A0A448ZRY7_9STRA</name>
<dbReference type="Pfam" id="PF01535">
    <property type="entry name" value="PPR"/>
    <property type="match status" value="3"/>
</dbReference>
<dbReference type="OrthoDB" id="10265703at2759"/>
<evidence type="ECO:0000313" key="3">
    <source>
        <dbReference type="Proteomes" id="UP000291116"/>
    </source>
</evidence>
<dbReference type="EMBL" id="CAACVS010000658">
    <property type="protein sequence ID" value="VEU44723.1"/>
    <property type="molecule type" value="Genomic_DNA"/>
</dbReference>
<accession>A0A448ZRY7</accession>
<protein>
    <submittedName>
        <fullName evidence="2">Uncharacterized protein</fullName>
    </submittedName>
</protein>
<dbReference type="InterPro" id="IPR011990">
    <property type="entry name" value="TPR-like_helical_dom_sf"/>
</dbReference>
<keyword evidence="3" id="KW-1185">Reference proteome</keyword>
<gene>
    <name evidence="2" type="ORF">PSNMU_V1.4_AUG-EV-PASAV3_0118520</name>
</gene>
<dbReference type="PROSITE" id="PS51375">
    <property type="entry name" value="PPR"/>
    <property type="match status" value="1"/>
</dbReference>
<sequence>MKPKNDNFIKKKIVSVLVLHYVLTCWSLSLSYQTKLLVRQIRSQPNNVTHTLNVIAQIDTKNDAEHVQKPIGPVNFDKGFSNVIVAALRVCGNANKHELALELYKKYPSESARAMMISVLGGSGQLAKAVDLLEDNFCPPTAASFNAAIAACGKAKNWELALDIYQNKLPKQHSSTLSTNALLTVLAKCRKGVQALEILHEMVPSPTNSSAGCDSVTYSLIISALVRSNMLDEATKILESLEHPTHNCSAKSIEAMNDMVLSAYSQRSDWSGMERLERIRQKNNGLVHNQKLENSKLVTPIIQSDYRFHKWEGIRKVGKGKESYWMIGTYLDRIDGMNVTIGLRPHRNPSRNGIQLLFFENAFEDETQSWTQQKIGFLLMKNNANDRTSSLLGMFLKPTKRGRGISKVCLSLWIWLCLKASIVPVTGIIQKPLLALILQHTFGYTGPTESDAHGGVLVELSKDSEDPDCVVLSPLNGKSLEGAFGPWDMKRQNIKITSQQLSVRGRVVRIGCKLYPPSDLMNLKVVCDEFLTADCWECDLTSKIIDNVLLGKTM</sequence>
<dbReference type="AlphaFoldDB" id="A0A448ZRY7"/>
<dbReference type="GO" id="GO:0003729">
    <property type="term" value="F:mRNA binding"/>
    <property type="evidence" value="ECO:0007669"/>
    <property type="project" value="TreeGrafter"/>
</dbReference>
<feature type="repeat" description="PPR" evidence="1">
    <location>
        <begin position="214"/>
        <end position="244"/>
    </location>
</feature>
<reference evidence="2 3" key="1">
    <citation type="submission" date="2019-01" db="EMBL/GenBank/DDBJ databases">
        <authorList>
            <person name="Ferrante I. M."/>
        </authorList>
    </citation>
    <scope>NUCLEOTIDE SEQUENCE [LARGE SCALE GENOMIC DNA]</scope>
    <source>
        <strain evidence="2 3">B856</strain>
    </source>
</reference>
<evidence type="ECO:0000313" key="2">
    <source>
        <dbReference type="EMBL" id="VEU44723.1"/>
    </source>
</evidence>
<organism evidence="2 3">
    <name type="scientific">Pseudo-nitzschia multistriata</name>
    <dbReference type="NCBI Taxonomy" id="183589"/>
    <lineage>
        <taxon>Eukaryota</taxon>
        <taxon>Sar</taxon>
        <taxon>Stramenopiles</taxon>
        <taxon>Ochrophyta</taxon>
        <taxon>Bacillariophyta</taxon>
        <taxon>Bacillariophyceae</taxon>
        <taxon>Bacillariophycidae</taxon>
        <taxon>Bacillariales</taxon>
        <taxon>Bacillariaceae</taxon>
        <taxon>Pseudo-nitzschia</taxon>
    </lineage>
</organism>
<dbReference type="Gene3D" id="1.25.40.10">
    <property type="entry name" value="Tetratricopeptide repeat domain"/>
    <property type="match status" value="2"/>
</dbReference>
<dbReference type="Proteomes" id="UP000291116">
    <property type="component" value="Unassembled WGS sequence"/>
</dbReference>